<dbReference type="GeneID" id="24424867"/>
<dbReference type="GO" id="GO:0005886">
    <property type="term" value="C:plasma membrane"/>
    <property type="evidence" value="ECO:0007669"/>
    <property type="project" value="TreeGrafter"/>
</dbReference>
<dbReference type="AlphaFoldDB" id="A0A1R4ABE7"/>
<keyword evidence="5" id="KW-0472">Membrane</keyword>
<organism evidence="6 7">
    <name type="scientific">Babesia microti (strain RI)</name>
    <dbReference type="NCBI Taxonomy" id="1133968"/>
    <lineage>
        <taxon>Eukaryota</taxon>
        <taxon>Sar</taxon>
        <taxon>Alveolata</taxon>
        <taxon>Apicomplexa</taxon>
        <taxon>Aconoidasida</taxon>
        <taxon>Piroplasmida</taxon>
        <taxon>Babesiidae</taxon>
        <taxon>Babesia</taxon>
    </lineage>
</organism>
<gene>
    <name evidence="6" type="ORF">BMR1_03g01157</name>
</gene>
<accession>A0A1R4ABE7</accession>
<dbReference type="EMBL" id="LN871598">
    <property type="protein sequence ID" value="SJK86316.1"/>
    <property type="molecule type" value="Genomic_DNA"/>
</dbReference>
<reference evidence="6 7" key="3">
    <citation type="journal article" date="2016" name="Sci. Rep.">
        <title>Genome-wide diversity and gene expression profiling of Babesia microti isolates identify polymorphic genes that mediate host-pathogen interactions.</title>
        <authorList>
            <person name="Silva J.C."/>
            <person name="Cornillot E."/>
            <person name="McCracken C."/>
            <person name="Usmani-Brown S."/>
            <person name="Dwivedi A."/>
            <person name="Ifeonu O.O."/>
            <person name="Crabtree J."/>
            <person name="Gotia H.T."/>
            <person name="Virji A.Z."/>
            <person name="Reynes C."/>
            <person name="Colinge J."/>
            <person name="Kumar V."/>
            <person name="Lawres L."/>
            <person name="Pazzi J.E."/>
            <person name="Pablo J.V."/>
            <person name="Hung C."/>
            <person name="Brancato J."/>
            <person name="Kumari P."/>
            <person name="Orvis J."/>
            <person name="Tretina K."/>
            <person name="Chibucos M."/>
            <person name="Ott S."/>
            <person name="Sadzewicz L."/>
            <person name="Sengamalay N."/>
            <person name="Shetty A.C."/>
            <person name="Su Q."/>
            <person name="Tallon L."/>
            <person name="Fraser C.M."/>
            <person name="Frutos R."/>
            <person name="Molina D.M."/>
            <person name="Krause P.J."/>
            <person name="Ben Mamoun C."/>
        </authorList>
    </citation>
    <scope>NUCLEOTIDE SEQUENCE [LARGE SCALE GENOMIC DNA]</scope>
    <source>
        <strain evidence="6 7">RI</strain>
    </source>
</reference>
<keyword evidence="4" id="KW-1133">Transmembrane helix</keyword>
<dbReference type="PANTHER" id="PTHR10926:SF0">
    <property type="entry name" value="CDC50, ISOFORM A"/>
    <property type="match status" value="1"/>
</dbReference>
<evidence type="ECO:0000256" key="5">
    <source>
        <dbReference type="ARBA" id="ARBA00023136"/>
    </source>
</evidence>
<comment type="subcellular location">
    <subcellularLocation>
        <location evidence="1">Membrane</location>
        <topology evidence="1">Multi-pass membrane protein</topology>
    </subcellularLocation>
</comment>
<protein>
    <submittedName>
        <fullName evidence="6">LEM3 (Ligand-effect modulator 3) family / CDC50 family</fullName>
    </submittedName>
</protein>
<evidence type="ECO:0000256" key="1">
    <source>
        <dbReference type="ARBA" id="ARBA00004141"/>
    </source>
</evidence>
<comment type="similarity">
    <text evidence="2">Belongs to the CDC50/LEM3 family.</text>
</comment>
<keyword evidence="3" id="KW-0812">Transmembrane</keyword>
<keyword evidence="7" id="KW-1185">Reference proteome</keyword>
<evidence type="ECO:0000256" key="2">
    <source>
        <dbReference type="ARBA" id="ARBA00009457"/>
    </source>
</evidence>
<proteinExistence type="inferred from homology"/>
<dbReference type="VEuPathDB" id="PiroplasmaDB:BMR1_03g01157"/>
<reference evidence="6 7" key="1">
    <citation type="journal article" date="2012" name="Nucleic Acids Res.">
        <title>Sequencing of the smallest Apicomplexan genome from the human pathogen Babesia microti.</title>
        <authorList>
            <person name="Cornillot E."/>
            <person name="Hadj-Kaddour K."/>
            <person name="Dassouli A."/>
            <person name="Noel B."/>
            <person name="Ranwez V."/>
            <person name="Vacherie B."/>
            <person name="Augagneur Y."/>
            <person name="Bres V."/>
            <person name="Duclos A."/>
            <person name="Randazzo S."/>
            <person name="Carcy B."/>
            <person name="Debierre-Grockiego F."/>
            <person name="Delbecq S."/>
            <person name="Moubri-Menage K."/>
            <person name="Shams-Eldin H."/>
            <person name="Usmani-Brown S."/>
            <person name="Bringaud F."/>
            <person name="Wincker P."/>
            <person name="Vivares C.P."/>
            <person name="Schwarz R.T."/>
            <person name="Schetters T.P."/>
            <person name="Krause P.J."/>
            <person name="Gorenflot A."/>
            <person name="Berry V."/>
            <person name="Barbe V."/>
            <person name="Ben Mamoun C."/>
        </authorList>
    </citation>
    <scope>NUCLEOTIDE SEQUENCE [LARGE SCALE GENOMIC DNA]</scope>
    <source>
        <strain evidence="6 7">RI</strain>
    </source>
</reference>
<name>A0A1R4ABE7_BABMR</name>
<dbReference type="InterPro" id="IPR005045">
    <property type="entry name" value="CDC50/LEM3_fam"/>
</dbReference>
<dbReference type="KEGG" id="bmic:BMR1_03g01157"/>
<dbReference type="Pfam" id="PF03381">
    <property type="entry name" value="CDC50"/>
    <property type="match status" value="1"/>
</dbReference>
<dbReference type="RefSeq" id="XP_012648843.2">
    <property type="nucleotide sequence ID" value="XM_012793389.2"/>
</dbReference>
<evidence type="ECO:0000313" key="6">
    <source>
        <dbReference type="EMBL" id="SJK86316.1"/>
    </source>
</evidence>
<dbReference type="PANTHER" id="PTHR10926">
    <property type="entry name" value="CELL CYCLE CONTROL PROTEIN 50"/>
    <property type="match status" value="1"/>
</dbReference>
<reference evidence="6 7" key="2">
    <citation type="journal article" date="2013" name="PLoS ONE">
        <title>Whole genome mapping and re-organization of the nuclear and mitochondrial genomes of Babesia microti isolates.</title>
        <authorList>
            <person name="Cornillot E."/>
            <person name="Dassouli A."/>
            <person name="Garg A."/>
            <person name="Pachikara N."/>
            <person name="Randazzo S."/>
            <person name="Depoix D."/>
            <person name="Carcy B."/>
            <person name="Delbecq S."/>
            <person name="Frutos R."/>
            <person name="Silva J.C."/>
            <person name="Sutton R."/>
            <person name="Krause P.J."/>
            <person name="Mamoun C.B."/>
        </authorList>
    </citation>
    <scope>NUCLEOTIDE SEQUENCE [LARGE SCALE GENOMIC DNA]</scope>
    <source>
        <strain evidence="6 7">RI</strain>
    </source>
</reference>
<dbReference type="OrthoDB" id="366100at2759"/>
<dbReference type="GO" id="GO:0005783">
    <property type="term" value="C:endoplasmic reticulum"/>
    <property type="evidence" value="ECO:0007669"/>
    <property type="project" value="TreeGrafter"/>
</dbReference>
<evidence type="ECO:0000256" key="4">
    <source>
        <dbReference type="ARBA" id="ARBA00022989"/>
    </source>
</evidence>
<evidence type="ECO:0000313" key="7">
    <source>
        <dbReference type="Proteomes" id="UP000002899"/>
    </source>
</evidence>
<dbReference type="Proteomes" id="UP000002899">
    <property type="component" value="Chromosome III"/>
</dbReference>
<evidence type="ECO:0000256" key="3">
    <source>
        <dbReference type="ARBA" id="ARBA00022692"/>
    </source>
</evidence>
<dbReference type="GO" id="GO:0005794">
    <property type="term" value="C:Golgi apparatus"/>
    <property type="evidence" value="ECO:0007669"/>
    <property type="project" value="TreeGrafter"/>
</dbReference>
<sequence length="436" mass="50158">MSSQSRPSNISDTVKYTNKAIGISASGFKFGIFRKNVKVRSGQMRGYVSAYKQFPLKYHNVYSQIVCTQSENYIPKLNKRYSWTEKVVKILEWDIRDGVYMQRRSAPILILFIFILAINICISSLLWTRKVNFVECEIPYHQQPVGNPTFVTIKVTHKECNKDDKFALLEADDIFVYYKITNYPHLESSLSNGIVQEQLAGNVISDSKQLHNCAPLDSIEHKGVKKILHPCGIHAWNVFNDKIRFYRSSPTGSLAASIEIDESVPTSAMPLEIQHFKNPTQDIVDKHKQHTYFWMLPENEDSKEMDDDECLANMLYDALNYEKCGIGVENSHFAIWMSGTSFSNIKNYYGKLKGPLELPLYMSIENRYNVAKFNGTKSIILSIPRWPYGSSLSLEILHLVFTILTLLFTVIYATRNTNSSTFLQMYHESKIRNNKK</sequence>